<dbReference type="PANTHER" id="PTHR46470">
    <property type="entry name" value="N-ACYLNEURAMINATE-9-PHOSPHATASE"/>
    <property type="match status" value="1"/>
</dbReference>
<dbReference type="AlphaFoldDB" id="A0A9W9TUX7"/>
<evidence type="ECO:0000256" key="3">
    <source>
        <dbReference type="ARBA" id="ARBA00022842"/>
    </source>
</evidence>
<reference evidence="4" key="1">
    <citation type="submission" date="2022-11" db="EMBL/GenBank/DDBJ databases">
        <authorList>
            <person name="Petersen C."/>
        </authorList>
    </citation>
    <scope>NUCLEOTIDE SEQUENCE</scope>
    <source>
        <strain evidence="4">IBT 23319</strain>
    </source>
</reference>
<reference evidence="4" key="2">
    <citation type="journal article" date="2023" name="IMA Fungus">
        <title>Comparative genomic study of the Penicillium genus elucidates a diverse pangenome and 15 lateral gene transfer events.</title>
        <authorList>
            <person name="Petersen C."/>
            <person name="Sorensen T."/>
            <person name="Nielsen M.R."/>
            <person name="Sondergaard T.E."/>
            <person name="Sorensen J.L."/>
            <person name="Fitzpatrick D.A."/>
            <person name="Frisvad J.C."/>
            <person name="Nielsen K.L."/>
        </authorList>
    </citation>
    <scope>NUCLEOTIDE SEQUENCE</scope>
    <source>
        <strain evidence="4">IBT 23319</strain>
    </source>
</reference>
<keyword evidence="5" id="KW-1185">Reference proteome</keyword>
<dbReference type="Gene3D" id="3.40.50.1000">
    <property type="entry name" value="HAD superfamily/HAD-like"/>
    <property type="match status" value="1"/>
</dbReference>
<organism evidence="4 5">
    <name type="scientific">Penicillium citrinum</name>
    <dbReference type="NCBI Taxonomy" id="5077"/>
    <lineage>
        <taxon>Eukaryota</taxon>
        <taxon>Fungi</taxon>
        <taxon>Dikarya</taxon>
        <taxon>Ascomycota</taxon>
        <taxon>Pezizomycotina</taxon>
        <taxon>Eurotiomycetes</taxon>
        <taxon>Eurotiomycetidae</taxon>
        <taxon>Eurotiales</taxon>
        <taxon>Aspergillaceae</taxon>
        <taxon>Penicillium</taxon>
    </lineage>
</organism>
<dbReference type="SUPFAM" id="SSF56784">
    <property type="entry name" value="HAD-like"/>
    <property type="match status" value="1"/>
</dbReference>
<proteinExistence type="predicted"/>
<sequence length="483" mass="54851">MRIFRELPRCVVTSSLILPGNYQEFGDKSLSRIDPDYSIYLDPESHPVYQQAIAEGYTTLVTKEDLGHDFYEGKCDLNIFPSKAAYEMTRPVFLVRDPVRIFDSWKKMGWGDFSSFLICYRSLFDMLKASPVPYVVVYEQLVQDAKPTVAELTRYWGIQFHDICLKLKQPFGDYVFKDDREKSICEGVAPNGLFERVKSHTLVEEFRGHGLLSALEVERIETEVGHLYLGAWGPRLESVVALFAKKAWFGFDLDDTLHEFRKASAHAARCVFEEIQAIHPDFTSTIDDLEATYREILRSKTANAFTDGRSSEDYRRERFSRLLEAHGHNPSFQTLEQVLVVYRTSLRAALALKAGALHLLKKLKALGKRVTIITEGPQDSQEWTVAELGLKPFIDILITTNEVGKSKVDGLFSAVLTRHNISPGDLVYVGDNHQRDILPARAAGIDTVFYDENSNCHFHDPHNIRLNSLSKLEYLVGCSNVLG</sequence>
<dbReference type="InterPro" id="IPR051400">
    <property type="entry name" value="HAD-like_hydrolase"/>
</dbReference>
<dbReference type="Proteomes" id="UP001147733">
    <property type="component" value="Unassembled WGS sequence"/>
</dbReference>
<dbReference type="EMBL" id="JAPQKT010000001">
    <property type="protein sequence ID" value="KAJ5242377.1"/>
    <property type="molecule type" value="Genomic_DNA"/>
</dbReference>
<dbReference type="Pfam" id="PF13419">
    <property type="entry name" value="HAD_2"/>
    <property type="match status" value="1"/>
</dbReference>
<gene>
    <name evidence="4" type="ORF">N7469_000704</name>
</gene>
<keyword evidence="2" id="KW-0378">Hydrolase</keyword>
<evidence type="ECO:0000256" key="1">
    <source>
        <dbReference type="ARBA" id="ARBA00022723"/>
    </source>
</evidence>
<dbReference type="OrthoDB" id="1694274at2759"/>
<dbReference type="SFLD" id="SFLDS00003">
    <property type="entry name" value="Haloacid_Dehalogenase"/>
    <property type="match status" value="1"/>
</dbReference>
<comment type="caution">
    <text evidence="4">The sequence shown here is derived from an EMBL/GenBank/DDBJ whole genome shotgun (WGS) entry which is preliminary data.</text>
</comment>
<dbReference type="PANTHER" id="PTHR46470:SF2">
    <property type="entry name" value="GLYCERALDEHYDE 3-PHOSPHATE PHOSPHATASE"/>
    <property type="match status" value="1"/>
</dbReference>
<accession>A0A9W9TUX7</accession>
<dbReference type="SUPFAM" id="SSF52540">
    <property type="entry name" value="P-loop containing nucleoside triphosphate hydrolases"/>
    <property type="match status" value="1"/>
</dbReference>
<keyword evidence="1" id="KW-0479">Metal-binding</keyword>
<keyword evidence="3" id="KW-0460">Magnesium</keyword>
<dbReference type="Gene3D" id="3.40.50.300">
    <property type="entry name" value="P-loop containing nucleotide triphosphate hydrolases"/>
    <property type="match status" value="1"/>
</dbReference>
<dbReference type="InterPro" id="IPR023198">
    <property type="entry name" value="PGP-like_dom2"/>
</dbReference>
<dbReference type="GO" id="GO:0046872">
    <property type="term" value="F:metal ion binding"/>
    <property type="evidence" value="ECO:0007669"/>
    <property type="project" value="UniProtKB-KW"/>
</dbReference>
<name>A0A9W9TUX7_PENCI</name>
<evidence type="ECO:0000313" key="5">
    <source>
        <dbReference type="Proteomes" id="UP001147733"/>
    </source>
</evidence>
<dbReference type="InterPro" id="IPR023214">
    <property type="entry name" value="HAD_sf"/>
</dbReference>
<evidence type="ECO:0000313" key="4">
    <source>
        <dbReference type="EMBL" id="KAJ5242377.1"/>
    </source>
</evidence>
<dbReference type="RefSeq" id="XP_056505381.1">
    <property type="nucleotide sequence ID" value="XM_056639624.1"/>
</dbReference>
<dbReference type="Gene3D" id="1.10.150.240">
    <property type="entry name" value="Putative phosphatase, domain 2"/>
    <property type="match status" value="1"/>
</dbReference>
<dbReference type="InterPro" id="IPR027417">
    <property type="entry name" value="P-loop_NTPase"/>
</dbReference>
<dbReference type="GeneID" id="81378791"/>
<evidence type="ECO:0000256" key="2">
    <source>
        <dbReference type="ARBA" id="ARBA00022801"/>
    </source>
</evidence>
<dbReference type="GO" id="GO:0016791">
    <property type="term" value="F:phosphatase activity"/>
    <property type="evidence" value="ECO:0007669"/>
    <property type="project" value="TreeGrafter"/>
</dbReference>
<protein>
    <submittedName>
        <fullName evidence="4">Uncharacterized protein</fullName>
    </submittedName>
</protein>
<dbReference type="InterPro" id="IPR036412">
    <property type="entry name" value="HAD-like_sf"/>
</dbReference>
<dbReference type="InterPro" id="IPR041492">
    <property type="entry name" value="HAD_2"/>
</dbReference>
<dbReference type="SFLD" id="SFLDG01129">
    <property type="entry name" value="C1.5:_HAD__Beta-PGM__Phosphata"/>
    <property type="match status" value="1"/>
</dbReference>